<evidence type="ECO:0000256" key="6">
    <source>
        <dbReference type="ARBA" id="ARBA00022822"/>
    </source>
</evidence>
<dbReference type="Pfam" id="PF00218">
    <property type="entry name" value="IGPS"/>
    <property type="match status" value="1"/>
</dbReference>
<dbReference type="EC" id="4.1.1.48" evidence="3"/>
<dbReference type="UniPathway" id="UPA00035">
    <property type="reaction ID" value="UER00043"/>
</dbReference>
<evidence type="ECO:0000256" key="7">
    <source>
        <dbReference type="ARBA" id="ARBA00023141"/>
    </source>
</evidence>
<dbReference type="EMBL" id="CCSB01000002">
    <property type="protein sequence ID" value="CDZ77301.1"/>
    <property type="molecule type" value="Genomic_DNA"/>
</dbReference>
<evidence type="ECO:0000256" key="8">
    <source>
        <dbReference type="ARBA" id="ARBA00023239"/>
    </source>
</evidence>
<keyword evidence="5" id="KW-0210">Decarboxylase</keyword>
<evidence type="ECO:0000256" key="4">
    <source>
        <dbReference type="ARBA" id="ARBA00022605"/>
    </source>
</evidence>
<evidence type="ECO:0000256" key="5">
    <source>
        <dbReference type="ARBA" id="ARBA00022793"/>
    </source>
</evidence>
<sequence>MSIFQKIAAAKKTEIAALKKNSVSFARLQVSTKSLAAVLTSERLQIIAEIKRGSPGMKEAFEPPNLPKIIDAYNKSAAAISVVVESQFFNGQIEDIKFVADNSPKPILVKEVVLDKVQVDWLRYNGADAILLNANLLSKQQLKKLSDHIISYRMEPFVEVHDIREFYTALEIGAQIIAIHNVNPSTWETDNGATESILESVGIEYLKDKVLVYASGVKSLNDLSRVSKYTQFNAVLIGTAFMQNLDLVHRFNEELTNNI</sequence>
<protein>
    <recommendedName>
        <fullName evidence="3">indole-3-glycerol-phosphate synthase</fullName>
        <ecNumber evidence="3">4.1.1.48</ecNumber>
    </recommendedName>
</protein>
<dbReference type="InterPro" id="IPR011060">
    <property type="entry name" value="RibuloseP-bd_barrel"/>
</dbReference>
<keyword evidence="4" id="KW-0028">Amino-acid biosynthesis</keyword>
<proteinExistence type="predicted"/>
<dbReference type="PANTHER" id="PTHR22854:SF2">
    <property type="entry name" value="INDOLE-3-GLYCEROL-PHOSPHATE SYNTHASE"/>
    <property type="match status" value="1"/>
</dbReference>
<organism evidence="10 11">
    <name type="scientific">Legionella massiliensis</name>
    <dbReference type="NCBI Taxonomy" id="1034943"/>
    <lineage>
        <taxon>Bacteria</taxon>
        <taxon>Pseudomonadati</taxon>
        <taxon>Pseudomonadota</taxon>
        <taxon>Gammaproteobacteria</taxon>
        <taxon>Legionellales</taxon>
        <taxon>Legionellaceae</taxon>
        <taxon>Legionella</taxon>
    </lineage>
</organism>
<keyword evidence="11" id="KW-1185">Reference proteome</keyword>
<dbReference type="Proteomes" id="UP000044071">
    <property type="component" value="Unassembled WGS sequence"/>
</dbReference>
<dbReference type="InterPro" id="IPR013798">
    <property type="entry name" value="Indole-3-glycerol_P_synth_dom"/>
</dbReference>
<evidence type="ECO:0000256" key="1">
    <source>
        <dbReference type="ARBA" id="ARBA00001633"/>
    </source>
</evidence>
<keyword evidence="8" id="KW-0456">Lyase</keyword>
<name>A0A078KWC6_9GAMM</name>
<dbReference type="GO" id="GO:0004425">
    <property type="term" value="F:indole-3-glycerol-phosphate synthase activity"/>
    <property type="evidence" value="ECO:0007669"/>
    <property type="project" value="UniProtKB-EC"/>
</dbReference>
<dbReference type="InterPro" id="IPR045186">
    <property type="entry name" value="Indole-3-glycerol_P_synth"/>
</dbReference>
<comment type="catalytic activity">
    <reaction evidence="1">
        <text>1-(2-carboxyphenylamino)-1-deoxy-D-ribulose 5-phosphate + H(+) = (1S,2R)-1-C-(indol-3-yl)glycerol 3-phosphate + CO2 + H2O</text>
        <dbReference type="Rhea" id="RHEA:23476"/>
        <dbReference type="ChEBI" id="CHEBI:15377"/>
        <dbReference type="ChEBI" id="CHEBI:15378"/>
        <dbReference type="ChEBI" id="CHEBI:16526"/>
        <dbReference type="ChEBI" id="CHEBI:58613"/>
        <dbReference type="ChEBI" id="CHEBI:58866"/>
        <dbReference type="EC" id="4.1.1.48"/>
    </reaction>
</comment>
<feature type="domain" description="Indole-3-glycerol phosphate synthase" evidence="9">
    <location>
        <begin position="5"/>
        <end position="248"/>
    </location>
</feature>
<evidence type="ECO:0000259" key="9">
    <source>
        <dbReference type="Pfam" id="PF00218"/>
    </source>
</evidence>
<reference evidence="10 11" key="1">
    <citation type="submission" date="2014-06" db="EMBL/GenBank/DDBJ databases">
        <authorList>
            <person name="Urmite Genomes Urmite Genomes"/>
        </authorList>
    </citation>
    <scope>NUCLEOTIDE SEQUENCE [LARGE SCALE GENOMIC DNA]</scope>
</reference>
<dbReference type="Gene3D" id="3.20.20.70">
    <property type="entry name" value="Aldolase class I"/>
    <property type="match status" value="1"/>
</dbReference>
<evidence type="ECO:0000313" key="11">
    <source>
        <dbReference type="Proteomes" id="UP000044071"/>
    </source>
</evidence>
<dbReference type="eggNOG" id="COG0134">
    <property type="taxonomic scope" value="Bacteria"/>
</dbReference>
<dbReference type="GO" id="GO:0000162">
    <property type="term" value="P:L-tryptophan biosynthetic process"/>
    <property type="evidence" value="ECO:0007669"/>
    <property type="project" value="UniProtKB-UniPathway"/>
</dbReference>
<dbReference type="OrthoDB" id="7845323at2"/>
<keyword evidence="7" id="KW-0057">Aromatic amino acid biosynthesis</keyword>
<keyword evidence="6" id="KW-0822">Tryptophan biosynthesis</keyword>
<dbReference type="STRING" id="1034943.BN59_01584"/>
<evidence type="ECO:0000313" key="10">
    <source>
        <dbReference type="EMBL" id="CDZ77301.1"/>
    </source>
</evidence>
<dbReference type="CDD" id="cd00331">
    <property type="entry name" value="IGPS"/>
    <property type="match status" value="1"/>
</dbReference>
<dbReference type="AlphaFoldDB" id="A0A078KWC6"/>
<evidence type="ECO:0000256" key="2">
    <source>
        <dbReference type="ARBA" id="ARBA00004696"/>
    </source>
</evidence>
<accession>A0A078KWC6</accession>
<dbReference type="RefSeq" id="WP_043873866.1">
    <property type="nucleotide sequence ID" value="NZ_CCVW01000002.1"/>
</dbReference>
<gene>
    <name evidence="10" type="primary">trpC_1</name>
    <name evidence="10" type="ORF">BN59_01584</name>
</gene>
<dbReference type="SUPFAM" id="SSF51366">
    <property type="entry name" value="Ribulose-phoshate binding barrel"/>
    <property type="match status" value="1"/>
</dbReference>
<dbReference type="GO" id="GO:0004640">
    <property type="term" value="F:phosphoribosylanthranilate isomerase activity"/>
    <property type="evidence" value="ECO:0007669"/>
    <property type="project" value="TreeGrafter"/>
</dbReference>
<dbReference type="InterPro" id="IPR013785">
    <property type="entry name" value="Aldolase_TIM"/>
</dbReference>
<dbReference type="PANTHER" id="PTHR22854">
    <property type="entry name" value="TRYPTOPHAN BIOSYNTHESIS PROTEIN"/>
    <property type="match status" value="1"/>
</dbReference>
<comment type="pathway">
    <text evidence="2">Amino-acid biosynthesis; L-tryptophan biosynthesis; L-tryptophan from chorismate: step 4/5.</text>
</comment>
<evidence type="ECO:0000256" key="3">
    <source>
        <dbReference type="ARBA" id="ARBA00012362"/>
    </source>
</evidence>